<feature type="compositionally biased region" description="Polar residues" evidence="1">
    <location>
        <begin position="145"/>
        <end position="158"/>
    </location>
</feature>
<feature type="compositionally biased region" description="Polar residues" evidence="1">
    <location>
        <begin position="190"/>
        <end position="201"/>
    </location>
</feature>
<keyword evidence="3" id="KW-1185">Reference proteome</keyword>
<gene>
    <name evidence="2" type="ORF">K466DRAFT_212288</name>
</gene>
<dbReference type="AlphaFoldDB" id="A0A5C3PS41"/>
<evidence type="ECO:0000256" key="1">
    <source>
        <dbReference type="SAM" id="MobiDB-lite"/>
    </source>
</evidence>
<reference evidence="2 3" key="1">
    <citation type="journal article" date="2019" name="Nat. Ecol. Evol.">
        <title>Megaphylogeny resolves global patterns of mushroom evolution.</title>
        <authorList>
            <person name="Varga T."/>
            <person name="Krizsan K."/>
            <person name="Foldi C."/>
            <person name="Dima B."/>
            <person name="Sanchez-Garcia M."/>
            <person name="Sanchez-Ramirez S."/>
            <person name="Szollosi G.J."/>
            <person name="Szarkandi J.G."/>
            <person name="Papp V."/>
            <person name="Albert L."/>
            <person name="Andreopoulos W."/>
            <person name="Angelini C."/>
            <person name="Antonin V."/>
            <person name="Barry K.W."/>
            <person name="Bougher N.L."/>
            <person name="Buchanan P."/>
            <person name="Buyck B."/>
            <person name="Bense V."/>
            <person name="Catcheside P."/>
            <person name="Chovatia M."/>
            <person name="Cooper J."/>
            <person name="Damon W."/>
            <person name="Desjardin D."/>
            <person name="Finy P."/>
            <person name="Geml J."/>
            <person name="Haridas S."/>
            <person name="Hughes K."/>
            <person name="Justo A."/>
            <person name="Karasinski D."/>
            <person name="Kautmanova I."/>
            <person name="Kiss B."/>
            <person name="Kocsube S."/>
            <person name="Kotiranta H."/>
            <person name="LaButti K.M."/>
            <person name="Lechner B.E."/>
            <person name="Liimatainen K."/>
            <person name="Lipzen A."/>
            <person name="Lukacs Z."/>
            <person name="Mihaltcheva S."/>
            <person name="Morgado L.N."/>
            <person name="Niskanen T."/>
            <person name="Noordeloos M.E."/>
            <person name="Ohm R.A."/>
            <person name="Ortiz-Santana B."/>
            <person name="Ovrebo C."/>
            <person name="Racz N."/>
            <person name="Riley R."/>
            <person name="Savchenko A."/>
            <person name="Shiryaev A."/>
            <person name="Soop K."/>
            <person name="Spirin V."/>
            <person name="Szebenyi C."/>
            <person name="Tomsovsky M."/>
            <person name="Tulloss R.E."/>
            <person name="Uehling J."/>
            <person name="Grigoriev I.V."/>
            <person name="Vagvolgyi C."/>
            <person name="Papp T."/>
            <person name="Martin F.M."/>
            <person name="Miettinen O."/>
            <person name="Hibbett D.S."/>
            <person name="Nagy L.G."/>
        </authorList>
    </citation>
    <scope>NUCLEOTIDE SEQUENCE [LARGE SCALE GENOMIC DNA]</scope>
    <source>
        <strain evidence="2 3">HHB13444</strain>
    </source>
</reference>
<proteinExistence type="predicted"/>
<dbReference type="InParanoid" id="A0A5C3PS41"/>
<evidence type="ECO:0000313" key="2">
    <source>
        <dbReference type="EMBL" id="TFK92624.1"/>
    </source>
</evidence>
<protein>
    <submittedName>
        <fullName evidence="2">Uncharacterized protein</fullName>
    </submittedName>
</protein>
<evidence type="ECO:0000313" key="3">
    <source>
        <dbReference type="Proteomes" id="UP000308197"/>
    </source>
</evidence>
<name>A0A5C3PS41_9APHY</name>
<organism evidence="2 3">
    <name type="scientific">Polyporus arcularius HHB13444</name>
    <dbReference type="NCBI Taxonomy" id="1314778"/>
    <lineage>
        <taxon>Eukaryota</taxon>
        <taxon>Fungi</taxon>
        <taxon>Dikarya</taxon>
        <taxon>Basidiomycota</taxon>
        <taxon>Agaricomycotina</taxon>
        <taxon>Agaricomycetes</taxon>
        <taxon>Polyporales</taxon>
        <taxon>Polyporaceae</taxon>
        <taxon>Polyporus</taxon>
    </lineage>
</organism>
<accession>A0A5C3PS41</accession>
<feature type="region of interest" description="Disordered" evidence="1">
    <location>
        <begin position="1"/>
        <end position="20"/>
    </location>
</feature>
<sequence>MGATSSRTQGFRQDHPTSSTLAITMEGDDASGDMRFLRTPLRHPDKIYETGNGYISLQGQMGLGGSLRSFEESLSVIREVWREHGVNPQVPYARQNPALIDKVKKEVIQRLPYLYEAYEDAWPIEFYLRRIFRYRRREHYQTANGLTRSNRNTNTREQSSSAAITSASAVFEGSNRSSTGMIADDEARSPSCSASDTENMPSSCGTVTGEIFELLVGASIPHADAQRLVRLFASFGIKDIVYLRVFARMDSRDSWLDEMQQKGEVSEIQMRVIQELLDKVACD</sequence>
<dbReference type="EMBL" id="ML210995">
    <property type="protein sequence ID" value="TFK92624.1"/>
    <property type="molecule type" value="Genomic_DNA"/>
</dbReference>
<feature type="compositionally biased region" description="Low complexity" evidence="1">
    <location>
        <begin position="159"/>
        <end position="169"/>
    </location>
</feature>
<feature type="region of interest" description="Disordered" evidence="1">
    <location>
        <begin position="145"/>
        <end position="201"/>
    </location>
</feature>
<dbReference type="Proteomes" id="UP000308197">
    <property type="component" value="Unassembled WGS sequence"/>
</dbReference>